<feature type="transmembrane region" description="Helical" evidence="1">
    <location>
        <begin position="21"/>
        <end position="38"/>
    </location>
</feature>
<accession>A0ABQ9EF56</accession>
<dbReference type="Proteomes" id="UP001217089">
    <property type="component" value="Unassembled WGS sequence"/>
</dbReference>
<dbReference type="EMBL" id="JARBDR010000917">
    <property type="protein sequence ID" value="KAJ8302486.1"/>
    <property type="molecule type" value="Genomic_DNA"/>
</dbReference>
<protein>
    <submittedName>
        <fullName evidence="2">Uncharacterized protein</fullName>
    </submittedName>
</protein>
<organism evidence="2 3">
    <name type="scientific">Tegillarca granosa</name>
    <name type="common">Malaysian cockle</name>
    <name type="synonym">Anadara granosa</name>
    <dbReference type="NCBI Taxonomy" id="220873"/>
    <lineage>
        <taxon>Eukaryota</taxon>
        <taxon>Metazoa</taxon>
        <taxon>Spiralia</taxon>
        <taxon>Lophotrochozoa</taxon>
        <taxon>Mollusca</taxon>
        <taxon>Bivalvia</taxon>
        <taxon>Autobranchia</taxon>
        <taxon>Pteriomorphia</taxon>
        <taxon>Arcoida</taxon>
        <taxon>Arcoidea</taxon>
        <taxon>Arcidae</taxon>
        <taxon>Tegillarca</taxon>
    </lineage>
</organism>
<evidence type="ECO:0000313" key="3">
    <source>
        <dbReference type="Proteomes" id="UP001217089"/>
    </source>
</evidence>
<name>A0ABQ9EF56_TEGGR</name>
<evidence type="ECO:0000256" key="1">
    <source>
        <dbReference type="SAM" id="Phobius"/>
    </source>
</evidence>
<comment type="caution">
    <text evidence="2">The sequence shown here is derived from an EMBL/GenBank/DDBJ whole genome shotgun (WGS) entry which is preliminary data.</text>
</comment>
<proteinExistence type="predicted"/>
<keyword evidence="1" id="KW-1133">Transmembrane helix</keyword>
<gene>
    <name evidence="2" type="ORF">KUTeg_018882</name>
</gene>
<evidence type="ECO:0000313" key="2">
    <source>
        <dbReference type="EMBL" id="KAJ8302486.1"/>
    </source>
</evidence>
<sequence>MKSCFKINLFKFMKKDVRYSGNYLLYIILPRLAAMAIANNHVTNETKKRDIAIQLFEAYSAMSLKCPNFRKHNHLEHNLFSIILCKIWKILHVVYSNI</sequence>
<keyword evidence="1" id="KW-0812">Transmembrane</keyword>
<keyword evidence="3" id="KW-1185">Reference proteome</keyword>
<keyword evidence="1" id="KW-0472">Membrane</keyword>
<reference evidence="2 3" key="1">
    <citation type="submission" date="2022-12" db="EMBL/GenBank/DDBJ databases">
        <title>Chromosome-level genome of Tegillarca granosa.</title>
        <authorList>
            <person name="Kim J."/>
        </authorList>
    </citation>
    <scope>NUCLEOTIDE SEQUENCE [LARGE SCALE GENOMIC DNA]</scope>
    <source>
        <strain evidence="2">Teg-2019</strain>
        <tissue evidence="2">Adductor muscle</tissue>
    </source>
</reference>